<dbReference type="CDD" id="cd05930">
    <property type="entry name" value="A_NRPS"/>
    <property type="match status" value="1"/>
</dbReference>
<dbReference type="SUPFAM" id="SSF52777">
    <property type="entry name" value="CoA-dependent acyltransferases"/>
    <property type="match status" value="2"/>
</dbReference>
<dbReference type="InterPro" id="IPR009081">
    <property type="entry name" value="PP-bd_ACP"/>
</dbReference>
<dbReference type="Gene3D" id="3.30.559.30">
    <property type="entry name" value="Nonribosomal peptide synthetase, condensation domain"/>
    <property type="match status" value="1"/>
</dbReference>
<dbReference type="GO" id="GO:0044550">
    <property type="term" value="P:secondary metabolite biosynthetic process"/>
    <property type="evidence" value="ECO:0007669"/>
    <property type="project" value="TreeGrafter"/>
</dbReference>
<dbReference type="SUPFAM" id="SSF56801">
    <property type="entry name" value="Acetyl-CoA synthetase-like"/>
    <property type="match status" value="1"/>
</dbReference>
<dbReference type="InterPro" id="IPR036736">
    <property type="entry name" value="ACP-like_sf"/>
</dbReference>
<dbReference type="NCBIfam" id="TIGR01733">
    <property type="entry name" value="AA-adenyl-dom"/>
    <property type="match status" value="1"/>
</dbReference>
<evidence type="ECO:0000256" key="1">
    <source>
        <dbReference type="ARBA" id="ARBA00001957"/>
    </source>
</evidence>
<dbReference type="Pfam" id="PF00550">
    <property type="entry name" value="PP-binding"/>
    <property type="match status" value="1"/>
</dbReference>
<proteinExistence type="predicted"/>
<dbReference type="Gene3D" id="3.30.300.30">
    <property type="match status" value="1"/>
</dbReference>
<dbReference type="InterPro" id="IPR045851">
    <property type="entry name" value="AMP-bd_C_sf"/>
</dbReference>
<evidence type="ECO:0000259" key="3">
    <source>
        <dbReference type="PROSITE" id="PS50075"/>
    </source>
</evidence>
<dbReference type="SMART" id="SM00824">
    <property type="entry name" value="PKS_TE"/>
    <property type="match status" value="1"/>
</dbReference>
<dbReference type="Gene3D" id="3.40.50.1820">
    <property type="entry name" value="alpha/beta hydrolase"/>
    <property type="match status" value="1"/>
</dbReference>
<dbReference type="PROSITE" id="PS50075">
    <property type="entry name" value="CARRIER"/>
    <property type="match status" value="1"/>
</dbReference>
<sequence>MFYRLSPAQTSLWFAQQYELNSASFQCAEKITFTHSMDATLLADTIRDCLEQLPVFHGVFREHDDGHPVLDTSRPQPVSVQCYRADDPAIPKVSEFVQVPSSPELSGEQLTGHVLIGDGQDLVWLARFHHMVCDGFAIQALVRWILHSYEGRRLANQVPIPTSPPPFLRQEAIVEVAEAYERSQDFERDRASWRDIDVSGPHPRLMPPGPQLLRGQGSISQQTRVRLRETMRGISKTANHLVGETQLLNVLLAHYYSWVTGQEEVSIGVPHMNRALGVREIGLEPAVTVLPFHYQAQQATLRDEVIDASHTLERLRAHSRYRVENLRRDKAIADPAVNLHGPNMNVRPFNQTITVGSVQATWQTLAVGPIKDAEFICQTTTDGGYDVIVFCYTSAKQKAVLDQHVARFVRFVEKVAELLPDDRLSQVDLLLPEETEQLASWNQTKTTPPRHSTLVAAYHASRAQVLQRNASDIALKAAGTTLTWRELYAEIDRRAKLLHHRGVGPGVCVAVHLPRGVEQFLTVAAVVATGGYWLPIAMDIPLARRDYMIEIVCPEVIIDADYRWDSAGNVACHDVSEAVVLKGLDLAHAKASDPAYVLFTSGSTGQPKGVQNNQEGIINRLQWMVDALELRPTDTLMQKTACSFDVSVWEFLLPLTHGIPIAIGSEHVHREPQRLAEEIATYEVTVCHFVPSALKAFLSVPAAQVARSSLRTVVTSGEALDAHTAGQARENLQVDVVNLYGPTEASIDVTAYWVRETDEFIPIGAPVANTQCTVVDRFLRPVAVGTPGVLYLGGVQLADGYVARPELTETAFIHHVWPVATATRWYNTGDIVTWLPQGVLAYQGRVDNQVKIRGQRVELGEVEYQIMQVDGVRSCTVQLREFHGAHHLMAYVVPEQPYPQPNTTLLDTVRERIGSQLAAYMVPQFFFTVAHLPLTVNGKLDVQALPLPQEVSSSVQRRVPGNDIERAIADVWATALGVNLEALSVSDNFFALGGTSLSAVEVAVGLSAIDGAPEVRVADVFARPSIRQQATLWSRTADQPRRSFSSWVEIVPHARGVPVVCVYPAGGVGWAYAPLAARLEPGRGLYLVQSPGLMGAQPRSVTAAARAVVEDVRKHVPADQPIDLVGWSVGGIIAQEVACMLSPTTVHKLLLLDAYPAHAWAGVPEPTAGEIHLGLLHMAGIKPEEKEISFDHAVAVLHGNKGAFSQLTRQELQSITQVILSNAAIMRTHDTRVYAGRMTHVQALDNDVPFSPDSWMPYAETVDKVALELTHPGLVSPVGLDRIGKLLA</sequence>
<dbReference type="Pfam" id="PF00975">
    <property type="entry name" value="Thioesterase"/>
    <property type="match status" value="1"/>
</dbReference>
<evidence type="ECO:0000256" key="2">
    <source>
        <dbReference type="SAM" id="MobiDB-lite"/>
    </source>
</evidence>
<feature type="domain" description="Carrier" evidence="3">
    <location>
        <begin position="959"/>
        <end position="1037"/>
    </location>
</feature>
<dbReference type="GO" id="GO:0008610">
    <property type="term" value="P:lipid biosynthetic process"/>
    <property type="evidence" value="ECO:0007669"/>
    <property type="project" value="UniProtKB-ARBA"/>
</dbReference>
<dbReference type="Proteomes" id="UP000198929">
    <property type="component" value="Unassembled WGS sequence"/>
</dbReference>
<keyword evidence="5" id="KW-1185">Reference proteome</keyword>
<evidence type="ECO:0000313" key="4">
    <source>
        <dbReference type="EMBL" id="SER71325.1"/>
    </source>
</evidence>
<feature type="region of interest" description="Disordered" evidence="2">
    <location>
        <begin position="197"/>
        <end position="218"/>
    </location>
</feature>
<gene>
    <name evidence="4" type="ORF">SAMN05661109_00875</name>
</gene>
<accession>A0A1H9RFJ8</accession>
<dbReference type="Pfam" id="PF00501">
    <property type="entry name" value="AMP-binding"/>
    <property type="match status" value="1"/>
</dbReference>
<dbReference type="InterPro" id="IPR020802">
    <property type="entry name" value="TesA-like"/>
</dbReference>
<dbReference type="GO" id="GO:0043041">
    <property type="term" value="P:amino acid activation for nonribosomal peptide biosynthetic process"/>
    <property type="evidence" value="ECO:0007669"/>
    <property type="project" value="TreeGrafter"/>
</dbReference>
<dbReference type="STRING" id="1121357.SAMN05661109_00875"/>
<dbReference type="InterPro" id="IPR025110">
    <property type="entry name" value="AMP-bd_C"/>
</dbReference>
<dbReference type="InterPro" id="IPR001242">
    <property type="entry name" value="Condensation_dom"/>
</dbReference>
<dbReference type="RefSeq" id="WP_092256665.1">
    <property type="nucleotide sequence ID" value="NZ_CP047199.1"/>
</dbReference>
<dbReference type="SUPFAM" id="SSF53474">
    <property type="entry name" value="alpha/beta-Hydrolases"/>
    <property type="match status" value="1"/>
</dbReference>
<dbReference type="PANTHER" id="PTHR45527:SF1">
    <property type="entry name" value="FATTY ACID SYNTHASE"/>
    <property type="match status" value="1"/>
</dbReference>
<dbReference type="Gene3D" id="2.30.38.10">
    <property type="entry name" value="Luciferase, Domain 3"/>
    <property type="match status" value="1"/>
</dbReference>
<dbReference type="Gene3D" id="3.30.559.10">
    <property type="entry name" value="Chloramphenicol acetyltransferase-like domain"/>
    <property type="match status" value="1"/>
</dbReference>
<dbReference type="InterPro" id="IPR010071">
    <property type="entry name" value="AA_adenyl_dom"/>
</dbReference>
<dbReference type="EMBL" id="FOGQ01000002">
    <property type="protein sequence ID" value="SER71325.1"/>
    <property type="molecule type" value="Genomic_DNA"/>
</dbReference>
<protein>
    <submittedName>
        <fullName evidence="4">Enterobactin synthetase component F</fullName>
    </submittedName>
</protein>
<reference evidence="5" key="1">
    <citation type="submission" date="2016-10" db="EMBL/GenBank/DDBJ databases">
        <authorList>
            <person name="Varghese N."/>
            <person name="Submissions S."/>
        </authorList>
    </citation>
    <scope>NUCLEOTIDE SEQUENCE [LARGE SCALE GENOMIC DNA]</scope>
    <source>
        <strain evidence="5">DSM 20524</strain>
    </source>
</reference>
<comment type="cofactor">
    <cofactor evidence="1">
        <name>pantetheine 4'-phosphate</name>
        <dbReference type="ChEBI" id="CHEBI:47942"/>
    </cofactor>
</comment>
<dbReference type="PANTHER" id="PTHR45527">
    <property type="entry name" value="NONRIBOSOMAL PEPTIDE SYNTHETASE"/>
    <property type="match status" value="1"/>
</dbReference>
<dbReference type="InterPro" id="IPR023213">
    <property type="entry name" value="CAT-like_dom_sf"/>
</dbReference>
<organism evidence="4 5">
    <name type="scientific">Corynebacterium cystitidis DSM 20524</name>
    <dbReference type="NCBI Taxonomy" id="1121357"/>
    <lineage>
        <taxon>Bacteria</taxon>
        <taxon>Bacillati</taxon>
        <taxon>Actinomycetota</taxon>
        <taxon>Actinomycetes</taxon>
        <taxon>Mycobacteriales</taxon>
        <taxon>Corynebacteriaceae</taxon>
        <taxon>Corynebacterium</taxon>
    </lineage>
</organism>
<dbReference type="SUPFAM" id="SSF47336">
    <property type="entry name" value="ACP-like"/>
    <property type="match status" value="1"/>
</dbReference>
<dbReference type="InterPro" id="IPR001031">
    <property type="entry name" value="Thioesterase"/>
</dbReference>
<dbReference type="InterPro" id="IPR029058">
    <property type="entry name" value="AB_hydrolase_fold"/>
</dbReference>
<dbReference type="Pfam" id="PF00668">
    <property type="entry name" value="Condensation"/>
    <property type="match status" value="1"/>
</dbReference>
<name>A0A1H9RFJ8_9CORY</name>
<dbReference type="UniPathway" id="UPA00011"/>
<dbReference type="InterPro" id="IPR020845">
    <property type="entry name" value="AMP-binding_CS"/>
</dbReference>
<dbReference type="PROSITE" id="PS00455">
    <property type="entry name" value="AMP_BINDING"/>
    <property type="match status" value="1"/>
</dbReference>
<dbReference type="Gene3D" id="3.40.50.980">
    <property type="match status" value="2"/>
</dbReference>
<evidence type="ECO:0000313" key="5">
    <source>
        <dbReference type="Proteomes" id="UP000198929"/>
    </source>
</evidence>
<dbReference type="Pfam" id="PF13193">
    <property type="entry name" value="AMP-binding_C"/>
    <property type="match status" value="1"/>
</dbReference>
<dbReference type="GO" id="GO:0005737">
    <property type="term" value="C:cytoplasm"/>
    <property type="evidence" value="ECO:0007669"/>
    <property type="project" value="TreeGrafter"/>
</dbReference>
<dbReference type="GO" id="GO:0031177">
    <property type="term" value="F:phosphopantetheine binding"/>
    <property type="evidence" value="ECO:0007669"/>
    <property type="project" value="TreeGrafter"/>
</dbReference>
<dbReference type="GO" id="GO:0003824">
    <property type="term" value="F:catalytic activity"/>
    <property type="evidence" value="ECO:0007669"/>
    <property type="project" value="InterPro"/>
</dbReference>
<dbReference type="InterPro" id="IPR000873">
    <property type="entry name" value="AMP-dep_synth/lig_dom"/>
</dbReference>